<evidence type="ECO:0000313" key="20">
    <source>
        <dbReference type="Proteomes" id="UP001516400"/>
    </source>
</evidence>
<keyword evidence="11" id="KW-0675">Receptor</keyword>
<dbReference type="PRINTS" id="PR00261">
    <property type="entry name" value="LDLRECEPTOR"/>
</dbReference>
<dbReference type="InterPro" id="IPR009030">
    <property type="entry name" value="Growth_fac_rcpt_cys_sf"/>
</dbReference>
<dbReference type="PROSITE" id="PS01187">
    <property type="entry name" value="EGF_CA"/>
    <property type="match status" value="2"/>
</dbReference>
<evidence type="ECO:0000256" key="2">
    <source>
        <dbReference type="ARBA" id="ARBA00009939"/>
    </source>
</evidence>
<comment type="subcellular location">
    <subcellularLocation>
        <location evidence="1">Membrane</location>
        <topology evidence="1">Single-pass type I membrane protein</topology>
    </subcellularLocation>
</comment>
<feature type="disulfide bond" evidence="13">
    <location>
        <begin position="77"/>
        <end position="95"/>
    </location>
</feature>
<dbReference type="SMART" id="SM00181">
    <property type="entry name" value="EGF"/>
    <property type="match status" value="9"/>
</dbReference>
<dbReference type="PANTHER" id="PTHR22722">
    <property type="entry name" value="LOW-DENSITY LIPOPROTEIN RECEPTOR-RELATED PROTEIN 2-RELATED"/>
    <property type="match status" value="1"/>
</dbReference>
<feature type="region of interest" description="Disordered" evidence="15">
    <location>
        <begin position="1651"/>
        <end position="1677"/>
    </location>
</feature>
<dbReference type="GO" id="GO:0006897">
    <property type="term" value="P:endocytosis"/>
    <property type="evidence" value="ECO:0007669"/>
    <property type="project" value="UniProtKB-KW"/>
</dbReference>
<feature type="signal peptide" evidence="17">
    <location>
        <begin position="1"/>
        <end position="16"/>
    </location>
</feature>
<feature type="disulfide bond" evidence="13">
    <location>
        <begin position="978"/>
        <end position="990"/>
    </location>
</feature>
<feature type="disulfide bond" evidence="13">
    <location>
        <begin position="49"/>
        <end position="64"/>
    </location>
</feature>
<keyword evidence="7" id="KW-0677">Repeat</keyword>
<dbReference type="SUPFAM" id="SSF57184">
    <property type="entry name" value="Growth factor receptor domain"/>
    <property type="match status" value="1"/>
</dbReference>
<evidence type="ECO:0000256" key="4">
    <source>
        <dbReference type="ARBA" id="ARBA00022583"/>
    </source>
</evidence>
<feature type="repeat" description="LDL-receptor class B" evidence="14">
    <location>
        <begin position="359"/>
        <end position="403"/>
    </location>
</feature>
<dbReference type="InterPro" id="IPR023415">
    <property type="entry name" value="LDLR_class-A_CS"/>
</dbReference>
<feature type="disulfide bond" evidence="13">
    <location>
        <begin position="1067"/>
        <end position="1085"/>
    </location>
</feature>
<dbReference type="InterPro" id="IPR011042">
    <property type="entry name" value="6-blade_b-propeller_TolB-like"/>
</dbReference>
<dbReference type="SMART" id="SM00135">
    <property type="entry name" value="LY"/>
    <property type="match status" value="10"/>
</dbReference>
<dbReference type="InterPro" id="IPR000033">
    <property type="entry name" value="LDLR_classB_rpt"/>
</dbReference>
<dbReference type="Gene3D" id="2.10.25.10">
    <property type="entry name" value="Laminin"/>
    <property type="match status" value="4"/>
</dbReference>
<dbReference type="SMART" id="SM00192">
    <property type="entry name" value="LDLa"/>
    <property type="match status" value="13"/>
</dbReference>
<keyword evidence="20" id="KW-1185">Reference proteome</keyword>
<dbReference type="SMART" id="SM00179">
    <property type="entry name" value="EGF_CA"/>
    <property type="match status" value="5"/>
</dbReference>
<evidence type="ECO:0000256" key="9">
    <source>
        <dbReference type="ARBA" id="ARBA00023136"/>
    </source>
</evidence>
<dbReference type="SUPFAM" id="SSF57424">
    <property type="entry name" value="LDL receptor-like module"/>
    <property type="match status" value="13"/>
</dbReference>
<keyword evidence="9 16" id="KW-0472">Membrane</keyword>
<evidence type="ECO:0000256" key="13">
    <source>
        <dbReference type="PROSITE-ProRule" id="PRU00124"/>
    </source>
</evidence>
<feature type="repeat" description="LDL-receptor class B" evidence="14">
    <location>
        <begin position="404"/>
        <end position="446"/>
    </location>
</feature>
<dbReference type="PROSITE" id="PS50068">
    <property type="entry name" value="LDLRA_2"/>
    <property type="match status" value="13"/>
</dbReference>
<dbReference type="InterPro" id="IPR018097">
    <property type="entry name" value="EGF_Ca-bd_CS"/>
</dbReference>
<feature type="disulfide bond" evidence="13">
    <location>
        <begin position="1028"/>
        <end position="1046"/>
    </location>
</feature>
<feature type="disulfide bond" evidence="13">
    <location>
        <begin position="173"/>
        <end position="188"/>
    </location>
</feature>
<feature type="domain" description="EGF-like" evidence="18">
    <location>
        <begin position="1327"/>
        <end position="1342"/>
    </location>
</feature>
<evidence type="ECO:0000256" key="12">
    <source>
        <dbReference type="ARBA" id="ARBA00023180"/>
    </source>
</evidence>
<evidence type="ECO:0000256" key="10">
    <source>
        <dbReference type="ARBA" id="ARBA00023157"/>
    </source>
</evidence>
<keyword evidence="4" id="KW-0254">Endocytosis</keyword>
<feature type="chain" id="PRO_5044781809" description="EGF-like domain-containing protein" evidence="17">
    <location>
        <begin position="17"/>
        <end position="1770"/>
    </location>
</feature>
<feature type="disulfide bond" evidence="13">
    <location>
        <begin position="115"/>
        <end position="127"/>
    </location>
</feature>
<dbReference type="FunFam" id="4.10.400.10:FF:000002">
    <property type="entry name" value="Low-density lipoprotein receptor-related protein 1"/>
    <property type="match status" value="1"/>
</dbReference>
<dbReference type="EMBL" id="JABFTP020000185">
    <property type="protein sequence ID" value="KAL3286983.1"/>
    <property type="molecule type" value="Genomic_DNA"/>
</dbReference>
<gene>
    <name evidence="19" type="ORF">HHI36_001469</name>
</gene>
<comment type="caution">
    <text evidence="19">The sequence shown here is derived from an EMBL/GenBank/DDBJ whole genome shotgun (WGS) entry which is preliminary data.</text>
</comment>
<dbReference type="Gene3D" id="2.120.10.30">
    <property type="entry name" value="TolB, C-terminal domain"/>
    <property type="match status" value="3"/>
</dbReference>
<evidence type="ECO:0000256" key="17">
    <source>
        <dbReference type="SAM" id="SignalP"/>
    </source>
</evidence>
<dbReference type="PANTHER" id="PTHR22722:SF14">
    <property type="entry name" value="MEGALIN, ISOFORM A"/>
    <property type="match status" value="1"/>
</dbReference>
<dbReference type="PROSITE" id="PS01209">
    <property type="entry name" value="LDLRA_1"/>
    <property type="match status" value="8"/>
</dbReference>
<organism evidence="19 20">
    <name type="scientific">Cryptolaemus montrouzieri</name>
    <dbReference type="NCBI Taxonomy" id="559131"/>
    <lineage>
        <taxon>Eukaryota</taxon>
        <taxon>Metazoa</taxon>
        <taxon>Ecdysozoa</taxon>
        <taxon>Arthropoda</taxon>
        <taxon>Hexapoda</taxon>
        <taxon>Insecta</taxon>
        <taxon>Pterygota</taxon>
        <taxon>Neoptera</taxon>
        <taxon>Endopterygota</taxon>
        <taxon>Coleoptera</taxon>
        <taxon>Polyphaga</taxon>
        <taxon>Cucujiformia</taxon>
        <taxon>Coccinelloidea</taxon>
        <taxon>Coccinellidae</taxon>
        <taxon>Scymninae</taxon>
        <taxon>Scymnini</taxon>
        <taxon>Cryptolaemus</taxon>
    </lineage>
</organism>
<keyword evidence="6 17" id="KW-0732">Signal</keyword>
<evidence type="ECO:0000256" key="14">
    <source>
        <dbReference type="PROSITE-ProRule" id="PRU00461"/>
    </source>
</evidence>
<evidence type="ECO:0000259" key="18">
    <source>
        <dbReference type="PROSITE" id="PS01186"/>
    </source>
</evidence>
<keyword evidence="8 16" id="KW-1133">Transmembrane helix</keyword>
<evidence type="ECO:0000256" key="8">
    <source>
        <dbReference type="ARBA" id="ARBA00022989"/>
    </source>
</evidence>
<feature type="disulfide bond" evidence="13">
    <location>
        <begin position="1106"/>
        <end position="1124"/>
    </location>
</feature>
<comment type="similarity">
    <text evidence="2">Belongs to the LDLR family.</text>
</comment>
<feature type="disulfide bond" evidence="13">
    <location>
        <begin position="1099"/>
        <end position="1111"/>
    </location>
</feature>
<dbReference type="FunFam" id="2.10.25.10:FF:000009">
    <property type="entry name" value="Low-density lipoprotein receptor isoform 1"/>
    <property type="match status" value="2"/>
</dbReference>
<reference evidence="19 20" key="1">
    <citation type="journal article" date="2021" name="BMC Biol.">
        <title>Horizontally acquired antibacterial genes associated with adaptive radiation of ladybird beetles.</title>
        <authorList>
            <person name="Li H.S."/>
            <person name="Tang X.F."/>
            <person name="Huang Y.H."/>
            <person name="Xu Z.Y."/>
            <person name="Chen M.L."/>
            <person name="Du X.Y."/>
            <person name="Qiu B.Y."/>
            <person name="Chen P.T."/>
            <person name="Zhang W."/>
            <person name="Slipinski A."/>
            <person name="Escalona H.E."/>
            <person name="Waterhouse R.M."/>
            <person name="Zwick A."/>
            <person name="Pang H."/>
        </authorList>
    </citation>
    <scope>NUCLEOTIDE SEQUENCE [LARGE SCALE GENOMIC DNA]</scope>
    <source>
        <strain evidence="19">SYSU2018</strain>
    </source>
</reference>
<feature type="disulfide bond" evidence="13">
    <location>
        <begin position="1060"/>
        <end position="1072"/>
    </location>
</feature>
<feature type="disulfide bond" evidence="13">
    <location>
        <begin position="89"/>
        <end position="104"/>
    </location>
</feature>
<accession>A0ABD2P7Q0</accession>
<dbReference type="InterPro" id="IPR049883">
    <property type="entry name" value="NOTCH1_EGF-like"/>
</dbReference>
<dbReference type="FunFam" id="4.10.400.10:FF:000011">
    <property type="entry name" value="Low-density lipoprotein receptor-related protein 1"/>
    <property type="match status" value="1"/>
</dbReference>
<keyword evidence="10 13" id="KW-1015">Disulfide bond</keyword>
<sequence length="1770" mass="199326">MIRLFLLVGLAAQGNGFLSYMFQFSHRGNCSENQFNCVNNHCIPTDKRCDGVNDCTDMSDEEDCDYILCKGDNLFKCKNGRCISKSFICDNENDCEDYSDEENCTNYKFLVNSTCEDNEWRCSDKLCILKEWVCNGEADCLDGSDETIGCTMSIPCDGFKCKNNHCVPTEWICDGSNDCIDNSDEENCENYIDPKLCTWDNKKFLCSDNHTCIDIHLVCDGNPQCPDKSDESLLCSSPASSCANHNCSHTCIQLPTGPKCYCPEGYHNIDEKECQDINECEKYGICDQKCKNSPGSYECFCDHKYILHEDKKTCKAMGGEAMMIFSSKTQIRAYFMQNKLYFPIATQLKQVVGVAYDGTHVYWTDIFSENESIVKSLEDGSDRELLITSGLGSPEDLAVDVITGNIYFTDAEYRHIGVCTLDGSHCTVLLNKDIRKPRGIVLNSEEGEMFWTDWGHPAEIAKAKMDGTSDHPFVSEDIYWPNGLTIDYPNERLYWTDAKVMTIESIKLDGTDRRVVLKGVVKHPYSIAVFENRLFWSDWNTHTIQSCDKFTGKNHQTIIKEKKEFIYGLTVYHSALQGNRINHCSLAFCSDICLLSGSTYSCACPQNKVLSSDQHTCKEIEKRQILVLGAKNMLFHVEHQLLGRHTISTLPLLVKDIGALAYNPIDNSLYISDLEIRKIIKLRLSTDGSQPLDISNLGRVTSMDFDYNGNNLYWGDEEKGTIEALNVKNMARRTILHDLHDEIPESIALVPDTGIMFVAFKKKSDHVSHLDRFLMDGTGRTHIMDQGMIGPIDLYYDRDIHRLFFADAGTGNIETTSVDGDDRHQFAFLNTNPVSLAALKTDLFWINEHSKKLHWSNKYNASQSRRINLDNIPDNLNRMHLISISPLSSNFIHGGCSENNGNCSHLCIPSQKSIICACPNNMILASDNQKCIEKLYCEPSEYKCPKSNKCISQIERCNGIPDCTFGEDEDGCKKENHCPIDYFMCDDGECIDEHKFCNLIFDCKDRSDEHKCSYKKEIANCPPRHFKCPDDSCIADKFVCDGKPDCSDKSDEQDCGSMTCTSGQFRCDSGECIPKSWECDHENDCSDMSDEHPNCLSTCDPKLFTCNNGKCLDQLFVCDTADDCGDNSDELSCEDISRARCRQNEFQCNTNSSFCIPMSAVCNGTSECPDQEDEKKCSKCNVDEFMCLNKKCISRLWTCDGTDDCGDGSDEKPEACRKVVAETRLETTCTGYRCKSGHCIDQSLVCNGQHDCYDNSDENGMCEASCERDNNPCSHICLKTPSGPTCRCRDGYELKGDGKTCLDIDECKREPPICSQLCFNHPGRYLCDCYNGFELRSDKTSCKAEGKPMDMLFTSNNQIRLLSQTENALKLIYSEETAKITGIAHSVDTKDVYVAMENTGTLLKINEKTNSKDLIDHVGQPKTLALDWITNNLYFFNSIPYSRSIDVCNFENKACATLIKTDMQSQVSNLVVDAVNRVIFYTVTSWFIFNSPRYVIYKAYLDGTGKQVVIGDSAGHVSGISCDIDKKQLYYVDQHIGVLNRVNYDGTMKHTVMQNITNPMGLQFFENHIYYLSSSGLMHKCKLFGSNADESFKLDTFNGGLFTIAQKSLQPKGLDFCANHTCSYLCLPSKTHFKCLCEDGRVINENEVCQTRTRSSADEGSRDRMRTGSLKDESSGTSNSFLLSLILIIFLISVTTFGVYYVKRKRYTGGMNMGISFHNATYGLGKDGIEKLTLYTPGRHEYTNTIDFDPTELQTTADTVLEKVKPLVEI</sequence>
<dbReference type="InterPro" id="IPR002172">
    <property type="entry name" value="LDrepeatLR_classA_rpt"/>
</dbReference>
<dbReference type="Pfam" id="PF14670">
    <property type="entry name" value="FXa_inhibition"/>
    <property type="match status" value="2"/>
</dbReference>
<dbReference type="FunFam" id="2.120.10.30:FF:000241">
    <property type="entry name" value="Low-density lipoprotein receptor-related protein 6"/>
    <property type="match status" value="1"/>
</dbReference>
<evidence type="ECO:0000313" key="19">
    <source>
        <dbReference type="EMBL" id="KAL3286983.1"/>
    </source>
</evidence>
<protein>
    <recommendedName>
        <fullName evidence="18">EGF-like domain-containing protein</fullName>
    </recommendedName>
</protein>
<dbReference type="InterPro" id="IPR000742">
    <property type="entry name" value="EGF"/>
</dbReference>
<feature type="disulfide bond" evidence="13">
    <location>
        <begin position="997"/>
        <end position="1012"/>
    </location>
</feature>
<feature type="disulfide bond" evidence="13">
    <location>
        <begin position="122"/>
        <end position="140"/>
    </location>
</feature>
<feature type="disulfide bond" evidence="13">
    <location>
        <begin position="1234"/>
        <end position="1252"/>
    </location>
</feature>
<evidence type="ECO:0000256" key="3">
    <source>
        <dbReference type="ARBA" id="ARBA00022536"/>
    </source>
</evidence>
<evidence type="ECO:0000256" key="7">
    <source>
        <dbReference type="ARBA" id="ARBA00022737"/>
    </source>
</evidence>
<feature type="disulfide bond" evidence="13">
    <location>
        <begin position="1162"/>
        <end position="1177"/>
    </location>
</feature>
<feature type="disulfide bond" evidence="13">
    <location>
        <begin position="957"/>
        <end position="972"/>
    </location>
</feature>
<dbReference type="Pfam" id="PF07645">
    <property type="entry name" value="EGF_CA"/>
    <property type="match status" value="2"/>
</dbReference>
<evidence type="ECO:0000256" key="11">
    <source>
        <dbReference type="ARBA" id="ARBA00023170"/>
    </source>
</evidence>
<dbReference type="InterPro" id="IPR001881">
    <property type="entry name" value="EGF-like_Ca-bd_dom"/>
</dbReference>
<keyword evidence="12" id="KW-0325">Glycoprotein</keyword>
<feature type="disulfide bond" evidence="13">
    <location>
        <begin position="37"/>
        <end position="55"/>
    </location>
</feature>
<dbReference type="CDD" id="cd00054">
    <property type="entry name" value="EGF_CA"/>
    <property type="match status" value="1"/>
</dbReference>
<evidence type="ECO:0000256" key="1">
    <source>
        <dbReference type="ARBA" id="ARBA00004479"/>
    </source>
</evidence>
<dbReference type="SUPFAM" id="SSF63825">
    <property type="entry name" value="YWTD domain"/>
    <property type="match status" value="3"/>
</dbReference>
<feature type="disulfide bond" evidence="13">
    <location>
        <begin position="1187"/>
        <end position="1205"/>
    </location>
</feature>
<feature type="repeat" description="LDL-receptor class B" evidence="14">
    <location>
        <begin position="491"/>
        <end position="533"/>
    </location>
</feature>
<dbReference type="Proteomes" id="UP001516400">
    <property type="component" value="Unassembled WGS sequence"/>
</dbReference>
<dbReference type="InterPro" id="IPR051221">
    <property type="entry name" value="LDLR-related"/>
</dbReference>
<keyword evidence="3" id="KW-0245">EGF-like domain</keyword>
<feature type="disulfide bond" evidence="13">
    <location>
        <begin position="985"/>
        <end position="1003"/>
    </location>
</feature>
<dbReference type="SUPFAM" id="SSF57196">
    <property type="entry name" value="EGF/Laminin"/>
    <property type="match status" value="4"/>
</dbReference>
<proteinExistence type="inferred from homology"/>
<dbReference type="Pfam" id="PF00058">
    <property type="entry name" value="Ldl_recept_b"/>
    <property type="match status" value="3"/>
</dbReference>
<feature type="transmembrane region" description="Helical" evidence="16">
    <location>
        <begin position="1681"/>
        <end position="1702"/>
    </location>
</feature>
<feature type="disulfide bond" evidence="13">
    <location>
        <begin position="1040"/>
        <end position="1055"/>
    </location>
</feature>
<name>A0ABD2P7Q0_9CUCU</name>
<evidence type="ECO:0000256" key="16">
    <source>
        <dbReference type="SAM" id="Phobius"/>
    </source>
</evidence>
<feature type="disulfide bond" evidence="13">
    <location>
        <begin position="1180"/>
        <end position="1192"/>
    </location>
</feature>
<comment type="caution">
    <text evidence="13">Lacks conserved residue(s) required for the propagation of feature annotation.</text>
</comment>
<dbReference type="CDD" id="cd00112">
    <property type="entry name" value="LDLa"/>
    <property type="match status" value="13"/>
</dbReference>
<evidence type="ECO:0000256" key="15">
    <source>
        <dbReference type="SAM" id="MobiDB-lite"/>
    </source>
</evidence>
<feature type="disulfide bond" evidence="13">
    <location>
        <begin position="161"/>
        <end position="179"/>
    </location>
</feature>
<feature type="domain" description="EGF-like" evidence="18">
    <location>
        <begin position="260"/>
        <end position="274"/>
    </location>
</feature>
<dbReference type="Pfam" id="PF00057">
    <property type="entry name" value="Ldl_recept_a"/>
    <property type="match status" value="13"/>
</dbReference>
<feature type="compositionally biased region" description="Basic and acidic residues" evidence="15">
    <location>
        <begin position="1655"/>
        <end position="1674"/>
    </location>
</feature>
<feature type="disulfide bond" evidence="13">
    <location>
        <begin position="1118"/>
        <end position="1133"/>
    </location>
</feature>
<evidence type="ECO:0000256" key="6">
    <source>
        <dbReference type="ARBA" id="ARBA00022729"/>
    </source>
</evidence>
<dbReference type="PROSITE" id="PS01186">
    <property type="entry name" value="EGF_2"/>
    <property type="match status" value="2"/>
</dbReference>
<keyword evidence="5 16" id="KW-0812">Transmembrane</keyword>
<dbReference type="InterPro" id="IPR036055">
    <property type="entry name" value="LDL_receptor-like_sf"/>
</dbReference>
<evidence type="ECO:0000256" key="5">
    <source>
        <dbReference type="ARBA" id="ARBA00022692"/>
    </source>
</evidence>
<feature type="disulfide bond" evidence="13">
    <location>
        <begin position="30"/>
        <end position="42"/>
    </location>
</feature>
<feature type="disulfide bond" evidence="13">
    <location>
        <begin position="1021"/>
        <end position="1033"/>
    </location>
</feature>
<feature type="repeat" description="LDL-receptor class B" evidence="14">
    <location>
        <begin position="447"/>
        <end position="490"/>
    </location>
</feature>
<dbReference type="PROSITE" id="PS51120">
    <property type="entry name" value="LDLRB"/>
    <property type="match status" value="4"/>
</dbReference>
<dbReference type="Gene3D" id="4.10.400.10">
    <property type="entry name" value="Low-density Lipoprotein Receptor"/>
    <property type="match status" value="13"/>
</dbReference>
<dbReference type="GO" id="GO:0016020">
    <property type="term" value="C:membrane"/>
    <property type="evidence" value="ECO:0007669"/>
    <property type="project" value="UniProtKB-SubCell"/>
</dbReference>